<evidence type="ECO:0000256" key="3">
    <source>
        <dbReference type="ARBA" id="ARBA00022679"/>
    </source>
</evidence>
<name>A0A7C9MYR3_9ACTN</name>
<dbReference type="InterPro" id="IPR011009">
    <property type="entry name" value="Kinase-like_dom_sf"/>
</dbReference>
<dbReference type="SMART" id="SM00220">
    <property type="entry name" value="S_TKc"/>
    <property type="match status" value="1"/>
</dbReference>
<dbReference type="PROSITE" id="PS00107">
    <property type="entry name" value="PROTEIN_KINASE_ATP"/>
    <property type="match status" value="1"/>
</dbReference>
<sequence length="490" mass="52267">MTLLAGRYRLLSRIGQGGMGAVWHAVDELLRQEVAVKEVLLPRDLGEPQLAEMRERTLREARAAARLRSHPSIVTVHDVVLEDGRPWIIMELVRGRSLQALLRKEGRQTPERVAAIGVTVLDALAAAHSMGILHRDVKPGNVMVTDDGRVLLTDFGIASVAGDVNLTQTGLVSGSPGYIAPERLRGEPDGPPSDLWSLAATLYTAVEGNAPFHRDNPNAVMAAVLMHEPHPMRRSGPLGQVLMAMLDKDPVRRMPAGHAAALLRDIAAGAGGTAPKTVPSMRHTPKKGMAPAFAAAGLAVLVVGVGGGVLYLNSPGDAAGTPTTLTTLTTPTQAAATQSAAKQQKAVLTSNPEACALITPAQIRKLLGTAAKQEFMTNDACQWITPGGEYLQIQKVQLDSETTARLTFDTSRATEEDEPKRDPATRLRAGGRIGDATIGWTRDAGPYNQTRLVVRTANVQMWLYYSGPKTGYGTIDAFAKILMASLHKAG</sequence>
<keyword evidence="4 7" id="KW-0547">Nucleotide-binding</keyword>
<dbReference type="EC" id="2.7.11.1" evidence="1"/>
<dbReference type="Gene3D" id="1.10.510.10">
    <property type="entry name" value="Transferase(Phosphotransferase) domain 1"/>
    <property type="match status" value="1"/>
</dbReference>
<dbReference type="InterPro" id="IPR000719">
    <property type="entry name" value="Prot_kinase_dom"/>
</dbReference>
<evidence type="ECO:0000313" key="11">
    <source>
        <dbReference type="Proteomes" id="UP000479526"/>
    </source>
</evidence>
<evidence type="ECO:0000256" key="2">
    <source>
        <dbReference type="ARBA" id="ARBA00022527"/>
    </source>
</evidence>
<evidence type="ECO:0000259" key="9">
    <source>
        <dbReference type="PROSITE" id="PS50011"/>
    </source>
</evidence>
<dbReference type="Pfam" id="PF00069">
    <property type="entry name" value="Pkinase"/>
    <property type="match status" value="1"/>
</dbReference>
<keyword evidence="8" id="KW-1133">Transmembrane helix</keyword>
<evidence type="ECO:0000256" key="5">
    <source>
        <dbReference type="ARBA" id="ARBA00022777"/>
    </source>
</evidence>
<comment type="caution">
    <text evidence="10">The sequence shown here is derived from an EMBL/GenBank/DDBJ whole genome shotgun (WGS) entry which is preliminary data.</text>
</comment>
<reference evidence="10 11" key="1">
    <citation type="submission" date="2020-01" db="EMBL/GenBank/DDBJ databases">
        <title>Herbidospora sp. NEAU-GS84 nov., a novel actinomycete isolated from soil.</title>
        <authorList>
            <person name="Han L."/>
        </authorList>
    </citation>
    <scope>NUCLEOTIDE SEQUENCE [LARGE SCALE GENOMIC DNA]</scope>
    <source>
        <strain evidence="10 11">NEAU-GS84</strain>
    </source>
</reference>
<keyword evidence="11" id="KW-1185">Reference proteome</keyword>
<dbReference type="PROSITE" id="PS50011">
    <property type="entry name" value="PROTEIN_KINASE_DOM"/>
    <property type="match status" value="1"/>
</dbReference>
<dbReference type="InterPro" id="IPR017441">
    <property type="entry name" value="Protein_kinase_ATP_BS"/>
</dbReference>
<dbReference type="PROSITE" id="PS00108">
    <property type="entry name" value="PROTEIN_KINASE_ST"/>
    <property type="match status" value="1"/>
</dbReference>
<dbReference type="RefSeq" id="WP_161481478.1">
    <property type="nucleotide sequence ID" value="NZ_WXEW01000006.1"/>
</dbReference>
<dbReference type="Gene3D" id="3.30.200.20">
    <property type="entry name" value="Phosphorylase Kinase, domain 1"/>
    <property type="match status" value="1"/>
</dbReference>
<keyword evidence="2" id="KW-0723">Serine/threonine-protein kinase</keyword>
<evidence type="ECO:0000256" key="6">
    <source>
        <dbReference type="ARBA" id="ARBA00022840"/>
    </source>
</evidence>
<keyword evidence="3" id="KW-0808">Transferase</keyword>
<keyword evidence="6 7" id="KW-0067">ATP-binding</keyword>
<feature type="transmembrane region" description="Helical" evidence="8">
    <location>
        <begin position="290"/>
        <end position="312"/>
    </location>
</feature>
<protein>
    <recommendedName>
        <fullName evidence="1">non-specific serine/threonine protein kinase</fullName>
        <ecNumber evidence="1">2.7.11.1</ecNumber>
    </recommendedName>
</protein>
<dbReference type="CDD" id="cd14014">
    <property type="entry name" value="STKc_PknB_like"/>
    <property type="match status" value="1"/>
</dbReference>
<dbReference type="GO" id="GO:0005524">
    <property type="term" value="F:ATP binding"/>
    <property type="evidence" value="ECO:0007669"/>
    <property type="project" value="UniProtKB-UniRule"/>
</dbReference>
<dbReference type="EMBL" id="WXEW01000006">
    <property type="protein sequence ID" value="NAS24291.1"/>
    <property type="molecule type" value="Genomic_DNA"/>
</dbReference>
<evidence type="ECO:0000256" key="1">
    <source>
        <dbReference type="ARBA" id="ARBA00012513"/>
    </source>
</evidence>
<feature type="binding site" evidence="7">
    <location>
        <position position="37"/>
    </location>
    <ligand>
        <name>ATP</name>
        <dbReference type="ChEBI" id="CHEBI:30616"/>
    </ligand>
</feature>
<evidence type="ECO:0000256" key="8">
    <source>
        <dbReference type="SAM" id="Phobius"/>
    </source>
</evidence>
<dbReference type="GO" id="GO:0004674">
    <property type="term" value="F:protein serine/threonine kinase activity"/>
    <property type="evidence" value="ECO:0007669"/>
    <property type="project" value="UniProtKB-KW"/>
</dbReference>
<dbReference type="SUPFAM" id="SSF56112">
    <property type="entry name" value="Protein kinase-like (PK-like)"/>
    <property type="match status" value="1"/>
</dbReference>
<dbReference type="PANTHER" id="PTHR43289">
    <property type="entry name" value="MITOGEN-ACTIVATED PROTEIN KINASE KINASE KINASE 20-RELATED"/>
    <property type="match status" value="1"/>
</dbReference>
<evidence type="ECO:0000256" key="4">
    <source>
        <dbReference type="ARBA" id="ARBA00022741"/>
    </source>
</evidence>
<dbReference type="PANTHER" id="PTHR43289:SF6">
    <property type="entry name" value="SERINE_THREONINE-PROTEIN KINASE NEKL-3"/>
    <property type="match status" value="1"/>
</dbReference>
<gene>
    <name evidence="10" type="ORF">GT755_21665</name>
</gene>
<dbReference type="AlphaFoldDB" id="A0A7C9MYR3"/>
<feature type="domain" description="Protein kinase" evidence="9">
    <location>
        <begin position="8"/>
        <end position="263"/>
    </location>
</feature>
<proteinExistence type="predicted"/>
<keyword evidence="8" id="KW-0812">Transmembrane</keyword>
<dbReference type="Proteomes" id="UP000479526">
    <property type="component" value="Unassembled WGS sequence"/>
</dbReference>
<evidence type="ECO:0000256" key="7">
    <source>
        <dbReference type="PROSITE-ProRule" id="PRU10141"/>
    </source>
</evidence>
<keyword evidence="5 10" id="KW-0418">Kinase</keyword>
<keyword evidence="8" id="KW-0472">Membrane</keyword>
<organism evidence="10 11">
    <name type="scientific">Herbidospora solisilvae</name>
    <dbReference type="NCBI Taxonomy" id="2696284"/>
    <lineage>
        <taxon>Bacteria</taxon>
        <taxon>Bacillati</taxon>
        <taxon>Actinomycetota</taxon>
        <taxon>Actinomycetes</taxon>
        <taxon>Streptosporangiales</taxon>
        <taxon>Streptosporangiaceae</taxon>
        <taxon>Herbidospora</taxon>
    </lineage>
</organism>
<dbReference type="InterPro" id="IPR008271">
    <property type="entry name" value="Ser/Thr_kinase_AS"/>
</dbReference>
<accession>A0A7C9MYR3</accession>
<evidence type="ECO:0000313" key="10">
    <source>
        <dbReference type="EMBL" id="NAS24291.1"/>
    </source>
</evidence>